<dbReference type="Gene3D" id="3.20.20.300">
    <property type="entry name" value="Glycoside hydrolase, family 3, N-terminal domain"/>
    <property type="match status" value="1"/>
</dbReference>
<dbReference type="InterPro" id="IPR050226">
    <property type="entry name" value="NagZ_Beta-hexosaminidase"/>
</dbReference>
<gene>
    <name evidence="7" type="ORF">FHS81_000484</name>
</gene>
<dbReference type="InterPro" id="IPR036962">
    <property type="entry name" value="Glyco_hydro_3_N_sf"/>
</dbReference>
<organism evidence="7 8">
    <name type="scientific">Pseudochelatococcus contaminans</name>
    <dbReference type="NCBI Taxonomy" id="1538103"/>
    <lineage>
        <taxon>Bacteria</taxon>
        <taxon>Pseudomonadati</taxon>
        <taxon>Pseudomonadota</taxon>
        <taxon>Alphaproteobacteria</taxon>
        <taxon>Hyphomicrobiales</taxon>
        <taxon>Chelatococcaceae</taxon>
        <taxon>Pseudochelatococcus</taxon>
    </lineage>
</organism>
<dbReference type="Pfam" id="PF00933">
    <property type="entry name" value="Glyco_hydro_3"/>
    <property type="match status" value="1"/>
</dbReference>
<dbReference type="Proteomes" id="UP000537592">
    <property type="component" value="Unassembled WGS sequence"/>
</dbReference>
<evidence type="ECO:0000313" key="7">
    <source>
        <dbReference type="EMBL" id="MBB3808430.1"/>
    </source>
</evidence>
<evidence type="ECO:0000256" key="1">
    <source>
        <dbReference type="ARBA" id="ARBA00001231"/>
    </source>
</evidence>
<reference evidence="7 8" key="1">
    <citation type="submission" date="2020-08" db="EMBL/GenBank/DDBJ databases">
        <title>Genomic Encyclopedia of Type Strains, Phase IV (KMG-IV): sequencing the most valuable type-strain genomes for metagenomic binning, comparative biology and taxonomic classification.</title>
        <authorList>
            <person name="Goeker M."/>
        </authorList>
    </citation>
    <scope>NUCLEOTIDE SEQUENCE [LARGE SCALE GENOMIC DNA]</scope>
    <source>
        <strain evidence="7 8">DSM 28760</strain>
    </source>
</reference>
<evidence type="ECO:0000313" key="8">
    <source>
        <dbReference type="Proteomes" id="UP000537592"/>
    </source>
</evidence>
<dbReference type="GO" id="GO:0005975">
    <property type="term" value="P:carbohydrate metabolic process"/>
    <property type="evidence" value="ECO:0007669"/>
    <property type="project" value="InterPro"/>
</dbReference>
<dbReference type="GO" id="GO:0009254">
    <property type="term" value="P:peptidoglycan turnover"/>
    <property type="evidence" value="ECO:0007669"/>
    <property type="project" value="TreeGrafter"/>
</dbReference>
<keyword evidence="8" id="KW-1185">Reference proteome</keyword>
<name>A0A7W6EEZ5_9HYPH</name>
<sequence>MKAIVLGCAGQQLTPAERSLFRDADPWGFILFKRNIGTPDDVRRLTGALREAVGRDAPILIDQEGGRVQRMGPPHWRSYPAGAIYGGLAPHDPLLRRALAWLGARLIAHDLRDVGIDVNCAPVLDVPVPGANDVIGNRAYHADPALVAVLGRAVAEGYIAGGVLPVIKHIPGHGRANADSHLALPVVDVPLAELAGHDFVPFRALADMPAAMSAHVVFTALDPARPATVSPTVIADTIRDDIGFDGLLFSDDLSMQALAGSIPERGVAALSAGCDIALHCNGDFAEMAALSDAVGDLTQDAARRSRAALARIRHTPEPFDPVEAWARLETALANPDSVPNSWI</sequence>
<feature type="domain" description="Glycoside hydrolase family 3 N-terminal" evidence="6">
    <location>
        <begin position="28"/>
        <end position="299"/>
    </location>
</feature>
<keyword evidence="5 7" id="KW-0326">Glycosidase</keyword>
<dbReference type="PANTHER" id="PTHR30480:SF13">
    <property type="entry name" value="BETA-HEXOSAMINIDASE"/>
    <property type="match status" value="1"/>
</dbReference>
<comment type="caution">
    <text evidence="7">The sequence shown here is derived from an EMBL/GenBank/DDBJ whole genome shotgun (WGS) entry which is preliminary data.</text>
</comment>
<keyword evidence="4 7" id="KW-0378">Hydrolase</keyword>
<proteinExistence type="inferred from homology"/>
<evidence type="ECO:0000256" key="5">
    <source>
        <dbReference type="ARBA" id="ARBA00023295"/>
    </source>
</evidence>
<dbReference type="GO" id="GO:0004563">
    <property type="term" value="F:beta-N-acetylhexosaminidase activity"/>
    <property type="evidence" value="ECO:0007669"/>
    <property type="project" value="UniProtKB-EC"/>
</dbReference>
<dbReference type="NCBIfam" id="NF003740">
    <property type="entry name" value="PRK05337.1"/>
    <property type="match status" value="1"/>
</dbReference>
<dbReference type="InterPro" id="IPR001764">
    <property type="entry name" value="Glyco_hydro_3_N"/>
</dbReference>
<dbReference type="InterPro" id="IPR017853">
    <property type="entry name" value="GH"/>
</dbReference>
<comment type="similarity">
    <text evidence="2">Belongs to the glycosyl hydrolase 3 family.</text>
</comment>
<dbReference type="PANTHER" id="PTHR30480">
    <property type="entry name" value="BETA-HEXOSAMINIDASE-RELATED"/>
    <property type="match status" value="1"/>
</dbReference>
<dbReference type="SUPFAM" id="SSF51445">
    <property type="entry name" value="(Trans)glycosidases"/>
    <property type="match status" value="1"/>
</dbReference>
<evidence type="ECO:0000256" key="4">
    <source>
        <dbReference type="ARBA" id="ARBA00022801"/>
    </source>
</evidence>
<dbReference type="RefSeq" id="WP_183750424.1">
    <property type="nucleotide sequence ID" value="NZ_JACICC010000001.1"/>
</dbReference>
<dbReference type="EC" id="3.2.1.52" evidence="3"/>
<evidence type="ECO:0000256" key="2">
    <source>
        <dbReference type="ARBA" id="ARBA00005336"/>
    </source>
</evidence>
<evidence type="ECO:0000256" key="3">
    <source>
        <dbReference type="ARBA" id="ARBA00012663"/>
    </source>
</evidence>
<accession>A0A7W6EEZ5</accession>
<evidence type="ECO:0000259" key="6">
    <source>
        <dbReference type="Pfam" id="PF00933"/>
    </source>
</evidence>
<comment type="catalytic activity">
    <reaction evidence="1">
        <text>Hydrolysis of terminal non-reducing N-acetyl-D-hexosamine residues in N-acetyl-beta-D-hexosaminides.</text>
        <dbReference type="EC" id="3.2.1.52"/>
    </reaction>
</comment>
<protein>
    <recommendedName>
        <fullName evidence="3">beta-N-acetylhexosaminidase</fullName>
        <ecNumber evidence="3">3.2.1.52</ecNumber>
    </recommendedName>
</protein>
<dbReference type="EMBL" id="JACICC010000001">
    <property type="protein sequence ID" value="MBB3808430.1"/>
    <property type="molecule type" value="Genomic_DNA"/>
</dbReference>
<dbReference type="AlphaFoldDB" id="A0A7W6EEZ5"/>